<protein>
    <recommendedName>
        <fullName evidence="1">MULE transposase domain-containing protein</fullName>
    </recommendedName>
</protein>
<evidence type="ECO:0000259" key="1">
    <source>
        <dbReference type="Pfam" id="PF10551"/>
    </source>
</evidence>
<dbReference type="Proteomes" id="UP001630127">
    <property type="component" value="Unassembled WGS sequence"/>
</dbReference>
<accession>A0ABD2Z5D9</accession>
<dbReference type="Pfam" id="PF10551">
    <property type="entry name" value="MULE"/>
    <property type="match status" value="1"/>
</dbReference>
<evidence type="ECO:0000313" key="2">
    <source>
        <dbReference type="EMBL" id="KAL3513510.1"/>
    </source>
</evidence>
<gene>
    <name evidence="2" type="ORF">ACH5RR_026227</name>
</gene>
<proteinExistence type="predicted"/>
<dbReference type="AlphaFoldDB" id="A0ABD2Z5D9"/>
<dbReference type="PANTHER" id="PTHR31973:SF187">
    <property type="entry name" value="MUTATOR TRANSPOSASE MUDRA PROTEIN"/>
    <property type="match status" value="1"/>
</dbReference>
<feature type="domain" description="MULE transposase" evidence="1">
    <location>
        <begin position="12"/>
        <end position="96"/>
    </location>
</feature>
<dbReference type="InterPro" id="IPR018289">
    <property type="entry name" value="MULE_transposase_dom"/>
</dbReference>
<evidence type="ECO:0000313" key="3">
    <source>
        <dbReference type="Proteomes" id="UP001630127"/>
    </source>
</evidence>
<dbReference type="PANTHER" id="PTHR31973">
    <property type="entry name" value="POLYPROTEIN, PUTATIVE-RELATED"/>
    <property type="match status" value="1"/>
</dbReference>
<reference evidence="2 3" key="1">
    <citation type="submission" date="2024-11" db="EMBL/GenBank/DDBJ databases">
        <title>A near-complete genome assembly of Cinchona calisaya.</title>
        <authorList>
            <person name="Lian D.C."/>
            <person name="Zhao X.W."/>
            <person name="Wei L."/>
        </authorList>
    </citation>
    <scope>NUCLEOTIDE SEQUENCE [LARGE SCALE GENOMIC DNA]</scope>
    <source>
        <tissue evidence="2">Nenye</tissue>
    </source>
</reference>
<name>A0ABD2Z5D9_9GENT</name>
<keyword evidence="3" id="KW-1185">Reference proteome</keyword>
<dbReference type="EMBL" id="JBJUIK010000011">
    <property type="protein sequence ID" value="KAL3513510.1"/>
    <property type="molecule type" value="Genomic_DNA"/>
</dbReference>
<organism evidence="2 3">
    <name type="scientific">Cinchona calisaya</name>
    <dbReference type="NCBI Taxonomy" id="153742"/>
    <lineage>
        <taxon>Eukaryota</taxon>
        <taxon>Viridiplantae</taxon>
        <taxon>Streptophyta</taxon>
        <taxon>Embryophyta</taxon>
        <taxon>Tracheophyta</taxon>
        <taxon>Spermatophyta</taxon>
        <taxon>Magnoliopsida</taxon>
        <taxon>eudicotyledons</taxon>
        <taxon>Gunneridae</taxon>
        <taxon>Pentapetalae</taxon>
        <taxon>asterids</taxon>
        <taxon>lamiids</taxon>
        <taxon>Gentianales</taxon>
        <taxon>Rubiaceae</taxon>
        <taxon>Cinchonoideae</taxon>
        <taxon>Cinchoneae</taxon>
        <taxon>Cinchona</taxon>
    </lineage>
</organism>
<sequence>MFFWIGFRPIFGLDGCFLKDPFGGQLPSAIGRNGNGKMYPIALAVVEAEMYDSLKWFLNELRIVIGIDDGVGWTFISDRQKRLICALEEEVPGAEKGWYGERCYCKMVGRGLASTSYAIGTDTGSPVTPVTPVDSTQQGIGKQLVGPAKLLARKCLARNELSGT</sequence>
<comment type="caution">
    <text evidence="2">The sequence shown here is derived from an EMBL/GenBank/DDBJ whole genome shotgun (WGS) entry which is preliminary data.</text>
</comment>